<reference evidence="3" key="1">
    <citation type="submission" date="2022-11" db="UniProtKB">
        <authorList>
            <consortium name="WormBaseParasite"/>
        </authorList>
    </citation>
    <scope>IDENTIFICATION</scope>
</reference>
<evidence type="ECO:0000256" key="1">
    <source>
        <dbReference type="SAM" id="SignalP"/>
    </source>
</evidence>
<name>A0A914GYX6_GLORO</name>
<proteinExistence type="predicted"/>
<dbReference type="AlphaFoldDB" id="A0A914GYX6"/>
<protein>
    <submittedName>
        <fullName evidence="3">Uncharacterized protein</fullName>
    </submittedName>
</protein>
<dbReference type="Proteomes" id="UP000887572">
    <property type="component" value="Unplaced"/>
</dbReference>
<accession>A0A914GYX6</accession>
<keyword evidence="1" id="KW-0732">Signal</keyword>
<organism evidence="2 3">
    <name type="scientific">Globodera rostochiensis</name>
    <name type="common">Golden nematode worm</name>
    <name type="synonym">Heterodera rostochiensis</name>
    <dbReference type="NCBI Taxonomy" id="31243"/>
    <lineage>
        <taxon>Eukaryota</taxon>
        <taxon>Metazoa</taxon>
        <taxon>Ecdysozoa</taxon>
        <taxon>Nematoda</taxon>
        <taxon>Chromadorea</taxon>
        <taxon>Rhabditida</taxon>
        <taxon>Tylenchina</taxon>
        <taxon>Tylenchomorpha</taxon>
        <taxon>Tylenchoidea</taxon>
        <taxon>Heteroderidae</taxon>
        <taxon>Heteroderinae</taxon>
        <taxon>Globodera</taxon>
    </lineage>
</organism>
<evidence type="ECO:0000313" key="3">
    <source>
        <dbReference type="WBParaSite" id="Gr19_v10_g11681.t1"/>
    </source>
</evidence>
<feature type="signal peptide" evidence="1">
    <location>
        <begin position="1"/>
        <end position="18"/>
    </location>
</feature>
<evidence type="ECO:0000313" key="2">
    <source>
        <dbReference type="Proteomes" id="UP000887572"/>
    </source>
</evidence>
<keyword evidence="2" id="KW-1185">Reference proteome</keyword>
<sequence length="92" mass="9953">MQPIICFVVLTAIVGIEGQLENVEPKKDTTTGLARARREVAEAVHGSSVTSFILTAIKNCDQIKVHLGTNSNSAAVAGKWLKEVYQNDKSEI</sequence>
<feature type="chain" id="PRO_5037493395" evidence="1">
    <location>
        <begin position="19"/>
        <end position="92"/>
    </location>
</feature>
<dbReference type="WBParaSite" id="Gr19_v10_g11681.t1">
    <property type="protein sequence ID" value="Gr19_v10_g11681.t1"/>
    <property type="gene ID" value="Gr19_v10_g11681"/>
</dbReference>